<sequence>MALLIAKWLGASDRGVLALGQTIVNLIVLAASLGLLSSARIVLSSPRWGLSLRQYVRATRPLVGLDLVVTAVAALTVFPLLSRVSDPVLVAALVIMGTAHLRSGLLREGLHGVGWHRTAVTGEFVGAAAALGLLGALWASGTLTLHTGMLSVVARPLVHQLVQTISVRRQMAAEPPGTAQERGLLGRLVRFSTPGLAVAAGMGVAGQMDRVLLGAFAGPAPVGVYASAATLSVLAGTLPAAVAPMVVRSVARGWQPAMHRYWWTRVMLGSAGISVLIGVFGSLLLEVWLGGEFAGSTPILVLLLLGGMAMASQLVDNSVNNGFGDLRASAVTALAGIPVGLIAYLVLIPRFGMVGCAVGNVLTYVTMAVVARLLMRRTMARHPAPAADEPREGATP</sequence>
<evidence type="ECO:0000256" key="1">
    <source>
        <dbReference type="ARBA" id="ARBA00004651"/>
    </source>
</evidence>
<dbReference type="PANTHER" id="PTHR30250">
    <property type="entry name" value="PST FAMILY PREDICTED COLANIC ACID TRANSPORTER"/>
    <property type="match status" value="1"/>
</dbReference>
<feature type="transmembrane region" description="Helical" evidence="6">
    <location>
        <begin position="23"/>
        <end position="43"/>
    </location>
</feature>
<dbReference type="InterPro" id="IPR050833">
    <property type="entry name" value="Poly_Biosynth_Transport"/>
</dbReference>
<evidence type="ECO:0000256" key="3">
    <source>
        <dbReference type="ARBA" id="ARBA00022692"/>
    </source>
</evidence>
<dbReference type="EMBL" id="CP115965">
    <property type="protein sequence ID" value="WZW99570.1"/>
    <property type="molecule type" value="Genomic_DNA"/>
</dbReference>
<keyword evidence="5 6" id="KW-0472">Membrane</keyword>
<evidence type="ECO:0000313" key="7">
    <source>
        <dbReference type="EMBL" id="WZW99570.1"/>
    </source>
</evidence>
<name>A0ABZ3CAG3_9ACTN</name>
<dbReference type="RefSeq" id="WP_342373180.1">
    <property type="nucleotide sequence ID" value="NZ_CP115965.1"/>
</dbReference>
<reference evidence="7 8" key="1">
    <citation type="journal article" date="2023" name="Environ Microbiome">
        <title>A coral-associated actinobacterium mitigates coral bleaching under heat stress.</title>
        <authorList>
            <person name="Li J."/>
            <person name="Zou Y."/>
            <person name="Li Q."/>
            <person name="Zhang J."/>
            <person name="Bourne D.G."/>
            <person name="Lyu Y."/>
            <person name="Liu C."/>
            <person name="Zhang S."/>
        </authorList>
    </citation>
    <scope>NUCLEOTIDE SEQUENCE [LARGE SCALE GENOMIC DNA]</scope>
    <source>
        <strain evidence="7 8">SCSIO 13291</strain>
    </source>
</reference>
<feature type="transmembrane region" description="Helical" evidence="6">
    <location>
        <begin position="88"/>
        <end position="106"/>
    </location>
</feature>
<keyword evidence="2" id="KW-1003">Cell membrane</keyword>
<organism evidence="7 8">
    <name type="scientific">Propioniciclava soli</name>
    <dbReference type="NCBI Taxonomy" id="2775081"/>
    <lineage>
        <taxon>Bacteria</taxon>
        <taxon>Bacillati</taxon>
        <taxon>Actinomycetota</taxon>
        <taxon>Actinomycetes</taxon>
        <taxon>Propionibacteriales</taxon>
        <taxon>Propionibacteriaceae</taxon>
        <taxon>Propioniciclava</taxon>
    </lineage>
</organism>
<feature type="transmembrane region" description="Helical" evidence="6">
    <location>
        <begin position="326"/>
        <end position="346"/>
    </location>
</feature>
<feature type="transmembrane region" description="Helical" evidence="6">
    <location>
        <begin position="118"/>
        <end position="139"/>
    </location>
</feature>
<feature type="transmembrane region" description="Helical" evidence="6">
    <location>
        <begin position="295"/>
        <end position="314"/>
    </location>
</feature>
<keyword evidence="3 6" id="KW-0812">Transmembrane</keyword>
<proteinExistence type="predicted"/>
<comment type="subcellular location">
    <subcellularLocation>
        <location evidence="1">Cell membrane</location>
        <topology evidence="1">Multi-pass membrane protein</topology>
    </subcellularLocation>
</comment>
<evidence type="ECO:0000256" key="2">
    <source>
        <dbReference type="ARBA" id="ARBA00022475"/>
    </source>
</evidence>
<evidence type="ECO:0000256" key="5">
    <source>
        <dbReference type="ARBA" id="ARBA00023136"/>
    </source>
</evidence>
<accession>A0ABZ3CAG3</accession>
<evidence type="ECO:0000313" key="8">
    <source>
        <dbReference type="Proteomes" id="UP001434337"/>
    </source>
</evidence>
<evidence type="ECO:0000256" key="4">
    <source>
        <dbReference type="ARBA" id="ARBA00022989"/>
    </source>
</evidence>
<keyword evidence="8" id="KW-1185">Reference proteome</keyword>
<keyword evidence="4 6" id="KW-1133">Transmembrane helix</keyword>
<evidence type="ECO:0000256" key="6">
    <source>
        <dbReference type="SAM" id="Phobius"/>
    </source>
</evidence>
<feature type="transmembrane region" description="Helical" evidence="6">
    <location>
        <begin position="352"/>
        <end position="374"/>
    </location>
</feature>
<dbReference type="Proteomes" id="UP001434337">
    <property type="component" value="Chromosome"/>
</dbReference>
<feature type="transmembrane region" description="Helical" evidence="6">
    <location>
        <begin position="63"/>
        <end position="82"/>
    </location>
</feature>
<feature type="transmembrane region" description="Helical" evidence="6">
    <location>
        <begin position="268"/>
        <end position="289"/>
    </location>
</feature>
<feature type="transmembrane region" description="Helical" evidence="6">
    <location>
        <begin position="222"/>
        <end position="247"/>
    </location>
</feature>
<dbReference type="PANTHER" id="PTHR30250:SF11">
    <property type="entry name" value="O-ANTIGEN TRANSPORTER-RELATED"/>
    <property type="match status" value="1"/>
</dbReference>
<protein>
    <submittedName>
        <fullName evidence="7">Polysaccharide biosynthesis C-terminal domain-containing protein</fullName>
    </submittedName>
</protein>
<gene>
    <name evidence="7" type="ORF">PCC79_05085</name>
</gene>